<dbReference type="Proteomes" id="UP000550729">
    <property type="component" value="Unassembled WGS sequence"/>
</dbReference>
<evidence type="ECO:0000259" key="1">
    <source>
        <dbReference type="PROSITE" id="PS51085"/>
    </source>
</evidence>
<keyword evidence="3" id="KW-1185">Reference proteome</keyword>
<dbReference type="GO" id="GO:0051537">
    <property type="term" value="F:2 iron, 2 sulfur cluster binding"/>
    <property type="evidence" value="ECO:0007669"/>
    <property type="project" value="InterPro"/>
</dbReference>
<dbReference type="EMBL" id="JABBNB010000004">
    <property type="protein sequence ID" value="NMO00549.1"/>
    <property type="molecule type" value="Genomic_DNA"/>
</dbReference>
<accession>A0A848KR64</accession>
<dbReference type="RefSeq" id="WP_170193063.1">
    <property type="nucleotide sequence ID" value="NZ_JABBNB010000004.1"/>
</dbReference>
<dbReference type="SUPFAM" id="SSF54292">
    <property type="entry name" value="2Fe-2S ferredoxin-like"/>
    <property type="match status" value="1"/>
</dbReference>
<protein>
    <submittedName>
        <fullName evidence="2">2Fe-2S iron-sulfur cluster binding domain-containing protein</fullName>
    </submittedName>
</protein>
<reference evidence="2 3" key="1">
    <citation type="submission" date="2020-04" db="EMBL/GenBank/DDBJ databases">
        <title>Gordonia sp. nov. TBRC 11910.</title>
        <authorList>
            <person name="Suriyachadkun C."/>
        </authorList>
    </citation>
    <scope>NUCLEOTIDE SEQUENCE [LARGE SCALE GENOMIC DNA]</scope>
    <source>
        <strain evidence="2 3">TBRC 11910</strain>
    </source>
</reference>
<proteinExistence type="predicted"/>
<dbReference type="InterPro" id="IPR006058">
    <property type="entry name" value="2Fe2S_fd_BS"/>
</dbReference>
<dbReference type="CDD" id="cd00207">
    <property type="entry name" value="fer2"/>
    <property type="match status" value="1"/>
</dbReference>
<organism evidence="2 3">
    <name type="scientific">Gordonia asplenii</name>
    <dbReference type="NCBI Taxonomy" id="2725283"/>
    <lineage>
        <taxon>Bacteria</taxon>
        <taxon>Bacillati</taxon>
        <taxon>Actinomycetota</taxon>
        <taxon>Actinomycetes</taxon>
        <taxon>Mycobacteriales</taxon>
        <taxon>Gordoniaceae</taxon>
        <taxon>Gordonia</taxon>
    </lineage>
</organism>
<name>A0A848KR64_9ACTN</name>
<dbReference type="Pfam" id="PF00111">
    <property type="entry name" value="Fer2"/>
    <property type="match status" value="1"/>
</dbReference>
<sequence>MTKILVQQGDHPDEATSVRILPDDVTLAVLPGESIVEAVRRNGLRTRYLCRRGGCGACKADLVDGAVAYTCAIAGTVLSDAEVTDGKCLPCRARPVGEATIRLSEKDCLRAVFGSIPTTGAHAGDNGEKK</sequence>
<dbReference type="PROSITE" id="PS51085">
    <property type="entry name" value="2FE2S_FER_2"/>
    <property type="match status" value="1"/>
</dbReference>
<dbReference type="InterPro" id="IPR001041">
    <property type="entry name" value="2Fe-2S_ferredoxin-type"/>
</dbReference>
<dbReference type="PROSITE" id="PS00197">
    <property type="entry name" value="2FE2S_FER_1"/>
    <property type="match status" value="1"/>
</dbReference>
<evidence type="ECO:0000313" key="2">
    <source>
        <dbReference type="EMBL" id="NMO00549.1"/>
    </source>
</evidence>
<dbReference type="InterPro" id="IPR012675">
    <property type="entry name" value="Beta-grasp_dom_sf"/>
</dbReference>
<gene>
    <name evidence="2" type="ORF">HH308_04885</name>
</gene>
<dbReference type="Gene3D" id="3.10.20.30">
    <property type="match status" value="1"/>
</dbReference>
<dbReference type="AlphaFoldDB" id="A0A848KR64"/>
<evidence type="ECO:0000313" key="3">
    <source>
        <dbReference type="Proteomes" id="UP000550729"/>
    </source>
</evidence>
<feature type="domain" description="2Fe-2S ferredoxin-type" evidence="1">
    <location>
        <begin position="16"/>
        <end position="107"/>
    </location>
</feature>
<dbReference type="InterPro" id="IPR036010">
    <property type="entry name" value="2Fe-2S_ferredoxin-like_sf"/>
</dbReference>
<comment type="caution">
    <text evidence="2">The sequence shown here is derived from an EMBL/GenBank/DDBJ whole genome shotgun (WGS) entry which is preliminary data.</text>
</comment>